<organism evidence="7 8">
    <name type="scientific">Alkalibacillus flavidus</name>
    <dbReference type="NCBI Taxonomy" id="546021"/>
    <lineage>
        <taxon>Bacteria</taxon>
        <taxon>Bacillati</taxon>
        <taxon>Bacillota</taxon>
        <taxon>Bacilli</taxon>
        <taxon>Bacillales</taxon>
        <taxon>Bacillaceae</taxon>
        <taxon>Alkalibacillus</taxon>
    </lineage>
</organism>
<feature type="transmembrane region" description="Helical" evidence="5">
    <location>
        <begin position="66"/>
        <end position="92"/>
    </location>
</feature>
<comment type="subcellular location">
    <subcellularLocation>
        <location evidence="1">Endomembrane system</location>
        <topology evidence="1">Multi-pass membrane protein</topology>
    </subcellularLocation>
</comment>
<evidence type="ECO:0000259" key="6">
    <source>
        <dbReference type="SMART" id="SM00752"/>
    </source>
</evidence>
<dbReference type="PANTHER" id="PTHR39535:SF2">
    <property type="entry name" value="HTTM DOMAIN-CONTAINING PROTEIN"/>
    <property type="match status" value="1"/>
</dbReference>
<dbReference type="EMBL" id="JBEPMX010000003">
    <property type="protein sequence ID" value="MET3682914.1"/>
    <property type="molecule type" value="Genomic_DNA"/>
</dbReference>
<accession>A0ABV2KU63</accession>
<dbReference type="InterPro" id="IPR052964">
    <property type="entry name" value="Sporulation_signal_mat"/>
</dbReference>
<evidence type="ECO:0000313" key="8">
    <source>
        <dbReference type="Proteomes" id="UP001549167"/>
    </source>
</evidence>
<keyword evidence="2 5" id="KW-0812">Transmembrane</keyword>
<keyword evidence="4 5" id="KW-0472">Membrane</keyword>
<evidence type="ECO:0000256" key="5">
    <source>
        <dbReference type="SAM" id="Phobius"/>
    </source>
</evidence>
<gene>
    <name evidence="7" type="ORF">ABID56_001004</name>
</gene>
<keyword evidence="3 5" id="KW-1133">Transmembrane helix</keyword>
<feature type="domain" description="HTTM-like" evidence="6">
    <location>
        <begin position="1"/>
        <end position="193"/>
    </location>
</feature>
<dbReference type="SMART" id="SM00752">
    <property type="entry name" value="HTTM"/>
    <property type="match status" value="1"/>
</dbReference>
<feature type="transmembrane region" description="Helical" evidence="5">
    <location>
        <begin position="27"/>
        <end position="46"/>
    </location>
</feature>
<evidence type="ECO:0000256" key="2">
    <source>
        <dbReference type="ARBA" id="ARBA00022692"/>
    </source>
</evidence>
<protein>
    <submittedName>
        <fullName evidence="7">DCC family thiol-disulfide oxidoreductase YuxK</fullName>
    </submittedName>
</protein>
<proteinExistence type="predicted"/>
<feature type="transmembrane region" description="Helical" evidence="5">
    <location>
        <begin position="156"/>
        <end position="184"/>
    </location>
</feature>
<dbReference type="InterPro" id="IPR007263">
    <property type="entry name" value="DCC1-like"/>
</dbReference>
<feature type="transmembrane region" description="Helical" evidence="5">
    <location>
        <begin position="308"/>
        <end position="328"/>
    </location>
</feature>
<reference evidence="7 8" key="1">
    <citation type="submission" date="2024-06" db="EMBL/GenBank/DDBJ databases">
        <title>Genomic Encyclopedia of Type Strains, Phase IV (KMG-IV): sequencing the most valuable type-strain genomes for metagenomic binning, comparative biology and taxonomic classification.</title>
        <authorList>
            <person name="Goeker M."/>
        </authorList>
    </citation>
    <scope>NUCLEOTIDE SEQUENCE [LARGE SCALE GENOMIC DNA]</scope>
    <source>
        <strain evidence="7 8">DSM 23520</strain>
    </source>
</reference>
<dbReference type="Pfam" id="PF04134">
    <property type="entry name" value="DCC1-like"/>
    <property type="match status" value="1"/>
</dbReference>
<evidence type="ECO:0000256" key="4">
    <source>
        <dbReference type="ARBA" id="ARBA00023136"/>
    </source>
</evidence>
<dbReference type="InterPro" id="IPR011020">
    <property type="entry name" value="HTTM-like"/>
</dbReference>
<name>A0ABV2KU63_9BACI</name>
<evidence type="ECO:0000313" key="7">
    <source>
        <dbReference type="EMBL" id="MET3682914.1"/>
    </source>
</evidence>
<dbReference type="Proteomes" id="UP001549167">
    <property type="component" value="Unassembled WGS sequence"/>
</dbReference>
<dbReference type="PANTHER" id="PTHR39535">
    <property type="entry name" value="SPORULATION-DELAYING PROTEIN SDPB"/>
    <property type="match status" value="1"/>
</dbReference>
<evidence type="ECO:0000256" key="3">
    <source>
        <dbReference type="ARBA" id="ARBA00022989"/>
    </source>
</evidence>
<keyword evidence="8" id="KW-1185">Reference proteome</keyword>
<comment type="caution">
    <text evidence="7">The sequence shown here is derived from an EMBL/GenBank/DDBJ whole genome shotgun (WGS) entry which is preliminary data.</text>
</comment>
<evidence type="ECO:0000256" key="1">
    <source>
        <dbReference type="ARBA" id="ARBA00004127"/>
    </source>
</evidence>
<feature type="transmembrane region" description="Helical" evidence="5">
    <location>
        <begin position="126"/>
        <end position="144"/>
    </location>
</feature>
<sequence>MVSIINYVFYLSLYNRTVHISDGGDNLLIICMFFLLFANTTAYFSLDSTKYHKSLEKNKSSIFKDISTVFHNFAILACIIQLCIVYFFSAIFQLMGEVWQNGTAIYYISQVSEFSRPVLQNLTENYLWLTIIVGYLSILIKLAFPFCLLNKTIKPYIVVSMVLFHAGIGIGMGLLSFSLVMIMFELLVFTDAEYLGFKYKLEYRYRKIALYTRRKTRLFGAKYMTKFQIIVFFDGWCPMCQQVMKTINKMDLFNLVKSASIRNPQVLKEYQLVKEEVESKMHSKSLNAGEMKRGFESILQISTRLAPLYVFIPFLVIGKYLGLGELIYDYIAKRRMIVPVNHCDESGCEINIQRKY</sequence>